<accession>A0A014KVF6</accession>
<comment type="caution">
    <text evidence="1">The sequence shown here is derived from an EMBL/GenBank/DDBJ whole genome shotgun (WGS) entry which is preliminary data.</text>
</comment>
<evidence type="ECO:0000313" key="2">
    <source>
        <dbReference type="Proteomes" id="UP000020977"/>
    </source>
</evidence>
<dbReference type="EMBL" id="JFAD01000028">
    <property type="protein sequence ID" value="EXU60976.1"/>
    <property type="molecule type" value="Genomic_DNA"/>
</dbReference>
<dbReference type="eggNOG" id="ENOG5031YYS">
    <property type="taxonomic scope" value="Bacteria"/>
</dbReference>
<name>A0A014KVF6_9BACT</name>
<proteinExistence type="predicted"/>
<protein>
    <submittedName>
        <fullName evidence="1">Uncharacterized protein</fullName>
    </submittedName>
</protein>
<dbReference type="RefSeq" id="WP_044284347.1">
    <property type="nucleotide sequence ID" value="NZ_JFAD01000028.1"/>
</dbReference>
<organism evidence="1 2">
    <name type="scientific">Mesomycoplasma ovipneumoniae 14811</name>
    <dbReference type="NCBI Taxonomy" id="1188239"/>
    <lineage>
        <taxon>Bacteria</taxon>
        <taxon>Bacillati</taxon>
        <taxon>Mycoplasmatota</taxon>
        <taxon>Mycoplasmoidales</taxon>
        <taxon>Metamycoplasmataceae</taxon>
        <taxon>Mesomycoplasma</taxon>
    </lineage>
</organism>
<dbReference type="Proteomes" id="UP000020977">
    <property type="component" value="Unassembled WGS sequence"/>
</dbReference>
<dbReference type="AlphaFoldDB" id="A0A014KVF6"/>
<gene>
    <name evidence="1" type="ORF">MOVI_5180</name>
</gene>
<reference evidence="1 2" key="1">
    <citation type="submission" date="2014-03" db="EMBL/GenBank/DDBJ databases">
        <title>Genome sequence of Mycoplasma ovipneumoniae strain 14811.</title>
        <authorList>
            <person name="Sirand-Pugnet P."/>
            <person name="Breton M."/>
            <person name="Dordet-Frisoni E."/>
            <person name="Baranowski E."/>
            <person name="Barre A."/>
            <person name="Couture C."/>
            <person name="Dupuy V."/>
            <person name="Gaurivaud P."/>
            <person name="Jacob D."/>
            <person name="Lemaitre C."/>
            <person name="Manso-Silvan L."/>
            <person name="Nikolski M."/>
            <person name="Nouvel L.-X."/>
            <person name="Poumarat F."/>
            <person name="Tardy F."/>
            <person name="Thebault P."/>
            <person name="Theil S."/>
            <person name="Citti C."/>
            <person name="Thiaucourt F."/>
            <person name="Blanchard A."/>
        </authorList>
    </citation>
    <scope>NUCLEOTIDE SEQUENCE [LARGE SCALE GENOMIC DNA]</scope>
    <source>
        <strain evidence="1 2">14811</strain>
    </source>
</reference>
<sequence>MKKQPNQNFVKLSEKDKYETGGAGAFAVISNVATAVEKIAPALLGIAAIYRTFTTGSGEIKSDGHTVKWDDSKLAKAEAEKAQKQPIYFIY</sequence>
<dbReference type="STRING" id="1188239.MOVI_5180"/>
<evidence type="ECO:0000313" key="1">
    <source>
        <dbReference type="EMBL" id="EXU60976.1"/>
    </source>
</evidence>